<dbReference type="GeneID" id="4907644"/>
<comment type="pathway">
    <text evidence="1">Amino-acid biosynthesis.</text>
</comment>
<name>A3DN43_STAMF</name>
<feature type="domain" description="Transcription regulator AsnC/Lrp ligand binding" evidence="2">
    <location>
        <begin position="8"/>
        <end position="79"/>
    </location>
</feature>
<protein>
    <submittedName>
        <fullName evidence="3">Transcriptional regulator, AsnC family</fullName>
    </submittedName>
</protein>
<dbReference type="eggNOG" id="arCOG01117">
    <property type="taxonomic scope" value="Archaea"/>
</dbReference>
<evidence type="ECO:0000256" key="1">
    <source>
        <dbReference type="ARBA" id="ARBA00029440"/>
    </source>
</evidence>
<dbReference type="RefSeq" id="WP_011839244.1">
    <property type="nucleotide sequence ID" value="NC_009033.1"/>
</dbReference>
<organism evidence="3 4">
    <name type="scientific">Staphylothermus marinus (strain ATCC 43588 / DSM 3639 / JCM 9404 / F1)</name>
    <dbReference type="NCBI Taxonomy" id="399550"/>
    <lineage>
        <taxon>Archaea</taxon>
        <taxon>Thermoproteota</taxon>
        <taxon>Thermoprotei</taxon>
        <taxon>Desulfurococcales</taxon>
        <taxon>Desulfurococcaceae</taxon>
        <taxon>Staphylothermus</taxon>
    </lineage>
</organism>
<dbReference type="EMBL" id="CP000575">
    <property type="protein sequence ID" value="ABN70053.1"/>
    <property type="molecule type" value="Genomic_DNA"/>
</dbReference>
<dbReference type="KEGG" id="smr:Smar_0954"/>
<dbReference type="STRING" id="399550.Smar_0954"/>
<dbReference type="Gene3D" id="3.30.70.920">
    <property type="match status" value="1"/>
</dbReference>
<evidence type="ECO:0000313" key="4">
    <source>
        <dbReference type="Proteomes" id="UP000000254"/>
    </source>
</evidence>
<accession>A3DN43</accession>
<evidence type="ECO:0000313" key="3">
    <source>
        <dbReference type="EMBL" id="ABN70053.1"/>
    </source>
</evidence>
<proteinExistence type="predicted"/>
<dbReference type="InterPro" id="IPR019887">
    <property type="entry name" value="Tscrpt_reg_AsnC/Lrp_C"/>
</dbReference>
<dbReference type="InterPro" id="IPR011008">
    <property type="entry name" value="Dimeric_a/b-barrel"/>
</dbReference>
<reference evidence="3 4" key="2">
    <citation type="journal article" date="2009" name="Stand. Genomic Sci.">
        <title>Complete genome sequence of Staphylothermus marinus Stetter and Fiala 1986 type strain F1.</title>
        <authorList>
            <person name="Anderson I.J."/>
            <person name="Sun H."/>
            <person name="Lapidus A."/>
            <person name="Copeland A."/>
            <person name="Glavina Del Rio T."/>
            <person name="Tice H."/>
            <person name="Dalin E."/>
            <person name="Lucas S."/>
            <person name="Barry K."/>
            <person name="Land M."/>
            <person name="Richardson P."/>
            <person name="Huber H."/>
            <person name="Kyrpides N.C."/>
        </authorList>
    </citation>
    <scope>NUCLEOTIDE SEQUENCE [LARGE SCALE GENOMIC DNA]</scope>
    <source>
        <strain evidence="4">ATCC 43588 / DSM 3639 / JCM 9404 / F1</strain>
    </source>
</reference>
<dbReference type="HOGENOM" id="CLU_170329_2_0_2"/>
<sequence>MAKAGAIVLIQTDIGAESRVMEELIKIPEITEAYIVYGIYDIIVKIEAGSLEKIREVITNKIRKLPDIRTTSTMVIVEERIKK</sequence>
<dbReference type="SUPFAM" id="SSF54909">
    <property type="entry name" value="Dimeric alpha+beta barrel"/>
    <property type="match status" value="1"/>
</dbReference>
<dbReference type="Proteomes" id="UP000000254">
    <property type="component" value="Chromosome"/>
</dbReference>
<reference evidence="4" key="1">
    <citation type="journal article" date="2009" name="BMC Genomics">
        <title>The complete genome sequence of Staphylothermus marinus reveals differences in sulfur metabolism among heterotrophic Crenarchaeota.</title>
        <authorList>
            <person name="Anderson I.J."/>
            <person name="Dharmarajan L."/>
            <person name="Rodriguez J."/>
            <person name="Hooper S."/>
            <person name="Porat I."/>
            <person name="Ulrich L.E."/>
            <person name="Elkins J.G."/>
            <person name="Mavromatis K."/>
            <person name="Sun H."/>
            <person name="Land M."/>
            <person name="Lapidus A."/>
            <person name="Lucas S."/>
            <person name="Barry K."/>
            <person name="Huber H."/>
            <person name="Zhulin I.B."/>
            <person name="Whitman W.B."/>
            <person name="Mukhopadhyay B."/>
            <person name="Woese C."/>
            <person name="Bristow J."/>
            <person name="Kyrpides N."/>
        </authorList>
    </citation>
    <scope>NUCLEOTIDE SEQUENCE [LARGE SCALE GENOMIC DNA]</scope>
    <source>
        <strain evidence="4">ATCC 43588 / DSM 3639 / JCM 9404 / F1</strain>
    </source>
</reference>
<gene>
    <name evidence="3" type="ordered locus">Smar_0954</name>
</gene>
<dbReference type="OrthoDB" id="8136at2157"/>
<evidence type="ECO:0000259" key="2">
    <source>
        <dbReference type="Pfam" id="PF01037"/>
    </source>
</evidence>
<keyword evidence="4" id="KW-1185">Reference proteome</keyword>
<dbReference type="AlphaFoldDB" id="A3DN43"/>
<dbReference type="Pfam" id="PF01037">
    <property type="entry name" value="AsnC_trans_reg"/>
    <property type="match status" value="1"/>
</dbReference>